<evidence type="ECO:0000256" key="9">
    <source>
        <dbReference type="ARBA" id="ARBA00023136"/>
    </source>
</evidence>
<evidence type="ECO:0000313" key="17">
    <source>
        <dbReference type="Proteomes" id="UP001597337"/>
    </source>
</evidence>
<dbReference type="Pfam" id="PF00593">
    <property type="entry name" value="TonB_dep_Rec_b-barrel"/>
    <property type="match status" value="1"/>
</dbReference>
<keyword evidence="4 11" id="KW-0812">Transmembrane</keyword>
<feature type="signal peptide" evidence="13">
    <location>
        <begin position="1"/>
        <end position="20"/>
    </location>
</feature>
<dbReference type="InterPro" id="IPR039426">
    <property type="entry name" value="TonB-dep_rcpt-like"/>
</dbReference>
<evidence type="ECO:0000313" key="16">
    <source>
        <dbReference type="EMBL" id="MFD2111420.1"/>
    </source>
</evidence>
<dbReference type="InterPro" id="IPR012910">
    <property type="entry name" value="Plug_dom"/>
</dbReference>
<proteinExistence type="inferred from homology"/>
<keyword evidence="6" id="KW-0406">Ion transport</keyword>
<evidence type="ECO:0000256" key="10">
    <source>
        <dbReference type="ARBA" id="ARBA00023237"/>
    </source>
</evidence>
<keyword evidence="17" id="KW-1185">Reference proteome</keyword>
<dbReference type="Pfam" id="PF07715">
    <property type="entry name" value="Plug"/>
    <property type="match status" value="1"/>
</dbReference>
<protein>
    <submittedName>
        <fullName evidence="16">TonB-dependent vitamin B12 receptor</fullName>
    </submittedName>
</protein>
<evidence type="ECO:0000256" key="5">
    <source>
        <dbReference type="ARBA" id="ARBA00022729"/>
    </source>
</evidence>
<feature type="domain" description="TonB-dependent receptor plug" evidence="15">
    <location>
        <begin position="42"/>
        <end position="146"/>
    </location>
</feature>
<evidence type="ECO:0000256" key="4">
    <source>
        <dbReference type="ARBA" id="ARBA00022692"/>
    </source>
</evidence>
<dbReference type="RefSeq" id="WP_386024705.1">
    <property type="nucleotide sequence ID" value="NZ_JBHUHX010000013.1"/>
</dbReference>
<keyword evidence="7 12" id="KW-0798">TonB box</keyword>
<evidence type="ECO:0000256" key="1">
    <source>
        <dbReference type="ARBA" id="ARBA00004571"/>
    </source>
</evidence>
<dbReference type="InterPro" id="IPR000531">
    <property type="entry name" value="Beta-barrel_TonB"/>
</dbReference>
<comment type="subcellular location">
    <subcellularLocation>
        <location evidence="1 11">Cell outer membrane</location>
        <topology evidence="1 11">Multi-pass membrane protein</topology>
    </subcellularLocation>
</comment>
<keyword evidence="3 11" id="KW-1134">Transmembrane beta strand</keyword>
<dbReference type="InterPro" id="IPR010101">
    <property type="entry name" value="B12_transptr_BtuB"/>
</dbReference>
<evidence type="ECO:0000259" key="15">
    <source>
        <dbReference type="Pfam" id="PF07715"/>
    </source>
</evidence>
<dbReference type="CDD" id="cd01347">
    <property type="entry name" value="ligand_gated_channel"/>
    <property type="match status" value="1"/>
</dbReference>
<evidence type="ECO:0000256" key="3">
    <source>
        <dbReference type="ARBA" id="ARBA00022452"/>
    </source>
</evidence>
<keyword evidence="10 11" id="KW-0998">Cell outer membrane</keyword>
<sequence length="626" mass="68275">MKHPLTLAPLAIALAGNALADAPTTLDPVIVTATRTPTPETATLAAVTVIDRAEIERRQARSVPDLLRGVPGVTMSQNGGAGHVASVSLRGTNSDHVLVLVDGVRIGSATLGTSPLQDIPIEQIERIEVVRGPRSSLYGSEAIGGVIQIFTRHGGGPLTPRASIGGGSFGTLSASAGLSGGGERAWFDLGINAERTDGINACDGRPSPYAGCGVFQNDRDGYHTLGVNVRAGYRFSDRASLDLHLLNSHNRTEFDGSMYGGNVSRSWQQVLGGEFKLRPLTPWTLTLSAGHSWDSYRAYYDDASEGIDDRFLDGFKTERDSVALQNDLRIALGQVLTLGADYAKDSVSGTVDYTKDSRDNLGIFGQYQGEFGPTTLTFSLRQDDDEQFGTHATGNAALGYLFENGIQVSASYGTAFKAPSFNDLYYPNYGNPDLDPEQSHSLELGLQGNLPLGWATLGRWELNLFRTEIDDLIAYDAPTQSAANIESARILGIEASAQARILDWDLNSALTLMDPENRSDNASDGNLLPRRAEQTFQLDLDRQFERWSIGTTLFVSGRRFDDLANSERLDSYSLVDFRAEYAINTALRLQARLENAFDEDYETAYLYNRPGRAFYLTLHYEPQRLE</sequence>
<evidence type="ECO:0000256" key="2">
    <source>
        <dbReference type="ARBA" id="ARBA00022448"/>
    </source>
</evidence>
<dbReference type="Gene3D" id="2.40.170.20">
    <property type="entry name" value="TonB-dependent receptor, beta-barrel domain"/>
    <property type="match status" value="1"/>
</dbReference>
<feature type="chain" id="PRO_5046479963" evidence="13">
    <location>
        <begin position="21"/>
        <end position="626"/>
    </location>
</feature>
<evidence type="ECO:0000256" key="8">
    <source>
        <dbReference type="ARBA" id="ARBA00023114"/>
    </source>
</evidence>
<evidence type="ECO:0000256" key="12">
    <source>
        <dbReference type="RuleBase" id="RU003357"/>
    </source>
</evidence>
<keyword evidence="2 11" id="KW-0813">Transport</keyword>
<feature type="domain" description="TonB-dependent receptor-like beta-barrel" evidence="14">
    <location>
        <begin position="220"/>
        <end position="595"/>
    </location>
</feature>
<dbReference type="InterPro" id="IPR036942">
    <property type="entry name" value="Beta-barrel_TonB_sf"/>
</dbReference>
<dbReference type="SUPFAM" id="SSF56935">
    <property type="entry name" value="Porins"/>
    <property type="match status" value="1"/>
</dbReference>
<dbReference type="Gene3D" id="2.170.130.10">
    <property type="entry name" value="TonB-dependent receptor, plug domain"/>
    <property type="match status" value="1"/>
</dbReference>
<reference evidence="17" key="1">
    <citation type="journal article" date="2019" name="Int. J. Syst. Evol. Microbiol.">
        <title>The Global Catalogue of Microorganisms (GCM) 10K type strain sequencing project: providing services to taxonomists for standard genome sequencing and annotation.</title>
        <authorList>
            <consortium name="The Broad Institute Genomics Platform"/>
            <consortium name="The Broad Institute Genome Sequencing Center for Infectious Disease"/>
            <person name="Wu L."/>
            <person name="Ma J."/>
        </authorList>
    </citation>
    <scope>NUCLEOTIDE SEQUENCE [LARGE SCALE GENOMIC DNA]</scope>
    <source>
        <strain evidence="17">KACC 12597</strain>
    </source>
</reference>
<keyword evidence="16" id="KW-0675">Receptor</keyword>
<dbReference type="NCBIfam" id="TIGR01779">
    <property type="entry name" value="TonB-B12"/>
    <property type="match status" value="1"/>
</dbReference>
<gene>
    <name evidence="16" type="primary">btuB</name>
    <name evidence="16" type="ORF">ACFSJC_06165</name>
</gene>
<organism evidence="16 17">
    <name type="scientific">Thiorhodococcus fuscus</name>
    <dbReference type="NCBI Taxonomy" id="527200"/>
    <lineage>
        <taxon>Bacteria</taxon>
        <taxon>Pseudomonadati</taxon>
        <taxon>Pseudomonadota</taxon>
        <taxon>Gammaproteobacteria</taxon>
        <taxon>Chromatiales</taxon>
        <taxon>Chromatiaceae</taxon>
        <taxon>Thiorhodococcus</taxon>
    </lineage>
</organism>
<name>A0ABW4Y5Q6_9GAMM</name>
<evidence type="ECO:0000259" key="14">
    <source>
        <dbReference type="Pfam" id="PF00593"/>
    </source>
</evidence>
<dbReference type="PANTHER" id="PTHR30069">
    <property type="entry name" value="TONB-DEPENDENT OUTER MEMBRANE RECEPTOR"/>
    <property type="match status" value="1"/>
</dbReference>
<dbReference type="PANTHER" id="PTHR30069:SF53">
    <property type="entry name" value="COLICIN I RECEPTOR-RELATED"/>
    <property type="match status" value="1"/>
</dbReference>
<keyword evidence="9 11" id="KW-0472">Membrane</keyword>
<comment type="caution">
    <text evidence="16">The sequence shown here is derived from an EMBL/GenBank/DDBJ whole genome shotgun (WGS) entry which is preliminary data.</text>
</comment>
<evidence type="ECO:0000256" key="7">
    <source>
        <dbReference type="ARBA" id="ARBA00023077"/>
    </source>
</evidence>
<accession>A0ABW4Y5Q6</accession>
<evidence type="ECO:0000256" key="11">
    <source>
        <dbReference type="PROSITE-ProRule" id="PRU01360"/>
    </source>
</evidence>
<evidence type="ECO:0000256" key="13">
    <source>
        <dbReference type="SAM" id="SignalP"/>
    </source>
</evidence>
<dbReference type="EMBL" id="JBHUHX010000013">
    <property type="protein sequence ID" value="MFD2111420.1"/>
    <property type="molecule type" value="Genomic_DNA"/>
</dbReference>
<dbReference type="PROSITE" id="PS52016">
    <property type="entry name" value="TONB_DEPENDENT_REC_3"/>
    <property type="match status" value="1"/>
</dbReference>
<dbReference type="Proteomes" id="UP001597337">
    <property type="component" value="Unassembled WGS sequence"/>
</dbReference>
<dbReference type="InterPro" id="IPR037066">
    <property type="entry name" value="Plug_dom_sf"/>
</dbReference>
<comment type="similarity">
    <text evidence="11 12">Belongs to the TonB-dependent receptor family.</text>
</comment>
<keyword evidence="8" id="KW-0626">Porin</keyword>
<evidence type="ECO:0000256" key="6">
    <source>
        <dbReference type="ARBA" id="ARBA00023065"/>
    </source>
</evidence>
<keyword evidence="5 13" id="KW-0732">Signal</keyword>